<proteinExistence type="inferred from homology"/>
<dbReference type="EMBL" id="DS113332">
    <property type="protein sequence ID" value="EAY10799.1"/>
    <property type="molecule type" value="Genomic_DNA"/>
</dbReference>
<comment type="subcellular location">
    <subcellularLocation>
        <location evidence="1 11">Cytoplasm</location>
    </subcellularLocation>
</comment>
<keyword evidence="9 11" id="KW-0072">Autophagy</keyword>
<dbReference type="GO" id="GO:0000423">
    <property type="term" value="P:mitophagy"/>
    <property type="evidence" value="ECO:0000318"/>
    <property type="project" value="GO_Central"/>
</dbReference>
<comment type="similarity">
    <text evidence="2 11">Belongs to the peptidase C54 family.</text>
</comment>
<evidence type="ECO:0000256" key="2">
    <source>
        <dbReference type="ARBA" id="ARBA00010958"/>
    </source>
</evidence>
<dbReference type="GO" id="GO:0016485">
    <property type="term" value="P:protein processing"/>
    <property type="evidence" value="ECO:0000318"/>
    <property type="project" value="GO_Central"/>
</dbReference>
<comment type="catalytic activity">
    <reaction evidence="10">
        <text>[protein]-C-terminal L-amino acid-glycyl-phosphatidylethanolamide + H2O = [protein]-C-terminal L-amino acid-glycine + a 1,2-diacyl-sn-glycero-3-phosphoethanolamine</text>
        <dbReference type="Rhea" id="RHEA:67548"/>
        <dbReference type="Rhea" id="RHEA-COMP:17323"/>
        <dbReference type="Rhea" id="RHEA-COMP:17324"/>
        <dbReference type="ChEBI" id="CHEBI:15377"/>
        <dbReference type="ChEBI" id="CHEBI:64612"/>
        <dbReference type="ChEBI" id="CHEBI:172940"/>
        <dbReference type="ChEBI" id="CHEBI:172941"/>
    </reaction>
    <physiologicalReaction direction="left-to-right" evidence="10">
        <dbReference type="Rhea" id="RHEA:67549"/>
    </physiologicalReaction>
</comment>
<reference evidence="13" key="2">
    <citation type="journal article" date="2007" name="Science">
        <title>Draft genome sequence of the sexually transmitted pathogen Trichomonas vaginalis.</title>
        <authorList>
            <person name="Carlton J.M."/>
            <person name="Hirt R.P."/>
            <person name="Silva J.C."/>
            <person name="Delcher A.L."/>
            <person name="Schatz M."/>
            <person name="Zhao Q."/>
            <person name="Wortman J.R."/>
            <person name="Bidwell S.L."/>
            <person name="Alsmark U.C.M."/>
            <person name="Besteiro S."/>
            <person name="Sicheritz-Ponten T."/>
            <person name="Noel C.J."/>
            <person name="Dacks J.B."/>
            <person name="Foster P.G."/>
            <person name="Simillion C."/>
            <person name="Van de Peer Y."/>
            <person name="Miranda-Saavedra D."/>
            <person name="Barton G.J."/>
            <person name="Westrop G.D."/>
            <person name="Mueller S."/>
            <person name="Dessi D."/>
            <person name="Fiori P.L."/>
            <person name="Ren Q."/>
            <person name="Paulsen I."/>
            <person name="Zhang H."/>
            <person name="Bastida-Corcuera F.D."/>
            <person name="Simoes-Barbosa A."/>
            <person name="Brown M.T."/>
            <person name="Hayes R.D."/>
            <person name="Mukherjee M."/>
            <person name="Okumura C.Y."/>
            <person name="Schneider R."/>
            <person name="Smith A.J."/>
            <person name="Vanacova S."/>
            <person name="Villalvazo M."/>
            <person name="Haas B.J."/>
            <person name="Pertea M."/>
            <person name="Feldblyum T.V."/>
            <person name="Utterback T.R."/>
            <person name="Shu C.L."/>
            <person name="Osoegawa K."/>
            <person name="de Jong P.J."/>
            <person name="Hrdy I."/>
            <person name="Horvathova L."/>
            <person name="Zubacova Z."/>
            <person name="Dolezal P."/>
            <person name="Malik S.B."/>
            <person name="Logsdon J.M. Jr."/>
            <person name="Henze K."/>
            <person name="Gupta A."/>
            <person name="Wang C.C."/>
            <person name="Dunne R.L."/>
            <person name="Upcroft J.A."/>
            <person name="Upcroft P."/>
            <person name="White O."/>
            <person name="Salzberg S.L."/>
            <person name="Tang P."/>
            <person name="Chiu C.-H."/>
            <person name="Lee Y.-S."/>
            <person name="Embley T.M."/>
            <person name="Coombs G.H."/>
            <person name="Mottram J.C."/>
            <person name="Tachezy J."/>
            <person name="Fraser-Liggett C.M."/>
            <person name="Johnson P.J."/>
        </authorList>
    </citation>
    <scope>NUCLEOTIDE SEQUENCE [LARGE SCALE GENOMIC DNA]</scope>
    <source>
        <strain evidence="13">G3</strain>
    </source>
</reference>
<evidence type="ECO:0000313" key="13">
    <source>
        <dbReference type="EMBL" id="EAY10799.1"/>
    </source>
</evidence>
<dbReference type="EC" id="3.4.22.-" evidence="11"/>
<keyword evidence="6 11" id="KW-0378">Hydrolase</keyword>
<dbReference type="GO" id="GO:0019786">
    <property type="term" value="F:protein-phosphatidylethanolamide deconjugating activity"/>
    <property type="evidence" value="ECO:0000318"/>
    <property type="project" value="GO_Central"/>
</dbReference>
<dbReference type="GO" id="GO:0005737">
    <property type="term" value="C:cytoplasm"/>
    <property type="evidence" value="ECO:0000318"/>
    <property type="project" value="GO_Central"/>
</dbReference>
<evidence type="ECO:0000259" key="12">
    <source>
        <dbReference type="Pfam" id="PF03416"/>
    </source>
</evidence>
<evidence type="ECO:0000256" key="7">
    <source>
        <dbReference type="ARBA" id="ARBA00022807"/>
    </source>
</evidence>
<comment type="function">
    <text evidence="11">Cysteine protease that plays a key role in autophagy by mediating both proteolytic activation and delipidation of ATG8 family proteins.</text>
</comment>
<accession>A2E9B4</accession>
<sequence length="284" mass="32094">MKVINSDDTNVDANQILAEIPRFCYRNNFQAIENSTLSCDSGWGCCFRSSQGLVCQYILRLHKNFPDLYNSTFGIDKNPLDLFLDIPEAPFGIQNIVTHANSLGLPIGNWAKPSIIASAYKSIFQSLHLNCIVPQDSTFIYEELESTNYPVLILIPGLFGLEKIEKPYISFIFLSLCMNSSLGFVSGHNDSAFYFIGFDSDYFYYFDPHVTKQALTGPPYDSLFELKLKSMKIENINPSVLLGFYCDDSIQELIMQLMGCIQSPIAVIEKSKLDDILQDVIEFE</sequence>
<dbReference type="RefSeq" id="XP_001323022.1">
    <property type="nucleotide sequence ID" value="XM_001322987.1"/>
</dbReference>
<dbReference type="GO" id="GO:0034727">
    <property type="term" value="P:piecemeal microautophagy of the nucleus"/>
    <property type="evidence" value="ECO:0000318"/>
    <property type="project" value="GO_Central"/>
</dbReference>
<evidence type="ECO:0000256" key="6">
    <source>
        <dbReference type="ARBA" id="ARBA00022801"/>
    </source>
</evidence>
<dbReference type="InterPro" id="IPR038765">
    <property type="entry name" value="Papain-like_cys_pep_sf"/>
</dbReference>
<name>A2E9B4_TRIV3</name>
<reference evidence="13" key="1">
    <citation type="submission" date="2006-10" db="EMBL/GenBank/DDBJ databases">
        <authorList>
            <person name="Amadeo P."/>
            <person name="Zhao Q."/>
            <person name="Wortman J."/>
            <person name="Fraser-Liggett C."/>
            <person name="Carlton J."/>
        </authorList>
    </citation>
    <scope>NUCLEOTIDE SEQUENCE</scope>
    <source>
        <strain evidence="13">G3</strain>
    </source>
</reference>
<dbReference type="Proteomes" id="UP000001542">
    <property type="component" value="Unassembled WGS sequence"/>
</dbReference>
<keyword evidence="4 11" id="KW-0963">Cytoplasm</keyword>
<dbReference type="OrthoDB" id="2960936at2759"/>
<dbReference type="GO" id="GO:0035973">
    <property type="term" value="P:aggrephagy"/>
    <property type="evidence" value="ECO:0000318"/>
    <property type="project" value="GO_Central"/>
</dbReference>
<dbReference type="PANTHER" id="PTHR22624:SF49">
    <property type="entry name" value="CYSTEINE PROTEASE"/>
    <property type="match status" value="1"/>
</dbReference>
<gene>
    <name evidence="13" type="ORF">TVAG_122030</name>
</gene>
<dbReference type="InterPro" id="IPR005078">
    <property type="entry name" value="Peptidase_C54"/>
</dbReference>
<dbReference type="SMR" id="A2E9B4"/>
<keyword evidence="5 11" id="KW-0645">Protease</keyword>
<evidence type="ECO:0000256" key="3">
    <source>
        <dbReference type="ARBA" id="ARBA00022448"/>
    </source>
</evidence>
<dbReference type="KEGG" id="tva:4768736"/>
<feature type="domain" description="Peptidase C54 catalytic" evidence="12">
    <location>
        <begin position="21"/>
        <end position="249"/>
    </location>
</feature>
<keyword evidence="7" id="KW-0788">Thiol protease</keyword>
<dbReference type="STRING" id="5722.A2E9B4"/>
<evidence type="ECO:0000256" key="1">
    <source>
        <dbReference type="ARBA" id="ARBA00004496"/>
    </source>
</evidence>
<evidence type="ECO:0000256" key="10">
    <source>
        <dbReference type="ARBA" id="ARBA00029362"/>
    </source>
</evidence>
<dbReference type="InParanoid" id="A2E9B4"/>
<dbReference type="GO" id="GO:0015031">
    <property type="term" value="P:protein transport"/>
    <property type="evidence" value="ECO:0007669"/>
    <property type="project" value="UniProtKB-KW"/>
</dbReference>
<evidence type="ECO:0000256" key="11">
    <source>
        <dbReference type="RuleBase" id="RU363115"/>
    </source>
</evidence>
<dbReference type="VEuPathDB" id="TrichDB:TVAGG3_0421160"/>
<evidence type="ECO:0000256" key="5">
    <source>
        <dbReference type="ARBA" id="ARBA00022670"/>
    </source>
</evidence>
<dbReference type="Pfam" id="PF03416">
    <property type="entry name" value="Peptidase_C54"/>
    <property type="match status" value="1"/>
</dbReference>
<keyword evidence="8 11" id="KW-0653">Protein transport</keyword>
<organism evidence="13 14">
    <name type="scientific">Trichomonas vaginalis (strain ATCC PRA-98 / G3)</name>
    <dbReference type="NCBI Taxonomy" id="412133"/>
    <lineage>
        <taxon>Eukaryota</taxon>
        <taxon>Metamonada</taxon>
        <taxon>Parabasalia</taxon>
        <taxon>Trichomonadida</taxon>
        <taxon>Trichomonadidae</taxon>
        <taxon>Trichomonas</taxon>
    </lineage>
</organism>
<evidence type="ECO:0000256" key="9">
    <source>
        <dbReference type="ARBA" id="ARBA00023006"/>
    </source>
</evidence>
<dbReference type="eggNOG" id="KOG2674">
    <property type="taxonomic scope" value="Eukaryota"/>
</dbReference>
<keyword evidence="3" id="KW-0813">Transport</keyword>
<protein>
    <recommendedName>
        <fullName evidence="11">Cysteine protease</fullName>
        <ecNumber evidence="11">3.4.22.-</ecNumber>
    </recommendedName>
</protein>
<dbReference type="GO" id="GO:0000045">
    <property type="term" value="P:autophagosome assembly"/>
    <property type="evidence" value="ECO:0000318"/>
    <property type="project" value="GO_Central"/>
</dbReference>
<dbReference type="VEuPathDB" id="TrichDB:TVAG_122030"/>
<dbReference type="PANTHER" id="PTHR22624">
    <property type="entry name" value="CYSTEINE PROTEASE ATG4"/>
    <property type="match status" value="1"/>
</dbReference>
<dbReference type="GO" id="GO:0004197">
    <property type="term" value="F:cysteine-type endopeptidase activity"/>
    <property type="evidence" value="ECO:0000318"/>
    <property type="project" value="GO_Central"/>
</dbReference>
<evidence type="ECO:0000256" key="8">
    <source>
        <dbReference type="ARBA" id="ARBA00022927"/>
    </source>
</evidence>
<evidence type="ECO:0000256" key="4">
    <source>
        <dbReference type="ARBA" id="ARBA00022490"/>
    </source>
</evidence>
<dbReference type="AlphaFoldDB" id="A2E9B4"/>
<keyword evidence="14" id="KW-1185">Reference proteome</keyword>
<dbReference type="FunCoup" id="A2E9B4">
    <property type="interactions" value="123"/>
</dbReference>
<dbReference type="InterPro" id="IPR046792">
    <property type="entry name" value="Peptidase_C54_cat"/>
</dbReference>
<evidence type="ECO:0000313" key="14">
    <source>
        <dbReference type="Proteomes" id="UP000001542"/>
    </source>
</evidence>
<dbReference type="SUPFAM" id="SSF54001">
    <property type="entry name" value="Cysteine proteinases"/>
    <property type="match status" value="1"/>
</dbReference>